<sequence length="119" mass="14041">MHYLLCIMHYLLFIMYYALSVFFSTFQEFYQPVKKTVITKTPNKVPPKKPDENIISPQKKIENETTNSNEKDANKKEVTPNTTDKTKVNSDKKNKDNNATSQQPGIFSWLWRYFPKKKT</sequence>
<feature type="compositionally biased region" description="Basic and acidic residues" evidence="1">
    <location>
        <begin position="59"/>
        <end position="96"/>
    </location>
</feature>
<proteinExistence type="predicted"/>
<protein>
    <submittedName>
        <fullName evidence="3">Uncharacterized protein</fullName>
    </submittedName>
</protein>
<evidence type="ECO:0000256" key="2">
    <source>
        <dbReference type="SAM" id="Phobius"/>
    </source>
</evidence>
<dbReference type="EMBL" id="KI635773">
    <property type="protein sequence ID" value="ETB58691.1"/>
    <property type="molecule type" value="Genomic_DNA"/>
</dbReference>
<feature type="region of interest" description="Disordered" evidence="1">
    <location>
        <begin position="40"/>
        <end position="103"/>
    </location>
</feature>
<feature type="transmembrane region" description="Helical" evidence="2">
    <location>
        <begin position="7"/>
        <end position="26"/>
    </location>
</feature>
<dbReference type="AlphaFoldDB" id="V7PGM0"/>
<evidence type="ECO:0000313" key="4">
    <source>
        <dbReference type="Proteomes" id="UP000018538"/>
    </source>
</evidence>
<keyword evidence="2" id="KW-1133">Transmembrane helix</keyword>
<gene>
    <name evidence="3" type="ORF">YYC_03837</name>
</gene>
<organism evidence="3 4">
    <name type="scientific">Plasmodium yoelii 17X</name>
    <dbReference type="NCBI Taxonomy" id="1323249"/>
    <lineage>
        <taxon>Eukaryota</taxon>
        <taxon>Sar</taxon>
        <taxon>Alveolata</taxon>
        <taxon>Apicomplexa</taxon>
        <taxon>Aconoidasida</taxon>
        <taxon>Haemosporida</taxon>
        <taxon>Plasmodiidae</taxon>
        <taxon>Plasmodium</taxon>
        <taxon>Plasmodium (Vinckeia)</taxon>
    </lineage>
</organism>
<accession>V7PGM0</accession>
<dbReference type="OrthoDB" id="378650at2759"/>
<keyword evidence="4" id="KW-1185">Reference proteome</keyword>
<evidence type="ECO:0000313" key="3">
    <source>
        <dbReference type="EMBL" id="ETB58691.1"/>
    </source>
</evidence>
<reference evidence="3 4" key="1">
    <citation type="submission" date="2013-11" db="EMBL/GenBank/DDBJ databases">
        <title>The Genome Sequence of Plasmodium yoelii 17X.</title>
        <authorList>
            <consortium name="The Broad Institute Genomics Platform"/>
            <consortium name="The Broad Institute Genome Sequencing Center for Infectious Disease"/>
            <person name="Neafsey D."/>
            <person name="Adams J."/>
            <person name="Walker B."/>
            <person name="Young S.K."/>
            <person name="Zeng Q."/>
            <person name="Gargeya S."/>
            <person name="Fitzgerald M."/>
            <person name="Haas B."/>
            <person name="Abouelleil A."/>
            <person name="Alvarado L."/>
            <person name="Chapman S.B."/>
            <person name="Gainer-Dewar J."/>
            <person name="Goldberg J."/>
            <person name="Griggs A."/>
            <person name="Gujja S."/>
            <person name="Hansen M."/>
            <person name="Howarth C."/>
            <person name="Imamovic A."/>
            <person name="Ireland A."/>
            <person name="Larimer J."/>
            <person name="McCowan C."/>
            <person name="Murphy C."/>
            <person name="Pearson M."/>
            <person name="Poon T.W."/>
            <person name="Priest M."/>
            <person name="Roberts A."/>
            <person name="Saif S."/>
            <person name="Shea T."/>
            <person name="Sykes S."/>
            <person name="Wortman J."/>
            <person name="Nusbaum C."/>
            <person name="Birren B."/>
        </authorList>
    </citation>
    <scope>NUCLEOTIDE SEQUENCE [LARGE SCALE GENOMIC DNA]</scope>
    <source>
        <strain evidence="3 4">17X</strain>
    </source>
</reference>
<keyword evidence="2" id="KW-0472">Membrane</keyword>
<evidence type="ECO:0000256" key="1">
    <source>
        <dbReference type="SAM" id="MobiDB-lite"/>
    </source>
</evidence>
<name>V7PGM0_PLAYE</name>
<keyword evidence="2" id="KW-0812">Transmembrane</keyword>
<dbReference type="Proteomes" id="UP000018538">
    <property type="component" value="Unassembled WGS sequence"/>
</dbReference>